<feature type="compositionally biased region" description="Acidic residues" evidence="7">
    <location>
        <begin position="101"/>
        <end position="128"/>
    </location>
</feature>
<evidence type="ECO:0000256" key="5">
    <source>
        <dbReference type="ARBA" id="ARBA00022490"/>
    </source>
</evidence>
<feature type="compositionally biased region" description="Basic and acidic residues" evidence="7">
    <location>
        <begin position="313"/>
        <end position="431"/>
    </location>
</feature>
<sequence>MSNTEERQKIREFWLQLGEDERRSLVKVEKEAVLRKMKEQQKHSCNCSVCGKKRTAIEDELEVLYDAYYEELEQYANHQQQTRLYSESSPLDYPDGSFDHDTEDEAEDADDDEEEDYDGEYEDEDDGTSEQSDISDAEHSAYSDVSHELSKHRHLARAAGFTSSEHVGFGSSLTVKGGILTVADDLLKNDGKKFLDMMERFAERRMQREEEISLEQGEELFEEGEEDEDEYGDEDDEETRTEEQRMEEGRQMFQIFAARMFEQRVLAAYREKVARERQQRLIQELEEEEKLREERELKKLKDKEKKKDKKRQLKEQKEKERLEKEAQRKAEEALAKAEQERQRELERQKREQERLKREEERKQKMEERRRRLKEERERAAEKERRRKEKEEQERREREERERKEREERQRQKREETVQREEQIEKEAEQRQQQEANKVVPTLKEAKACVKSVKDEMCSARLTDTRKPIPSDAITKSPTMRTPINEEERQRRLMDALVGSSRANDVPAFTEPALMHTSRLPLTGHLLSPNLDIMREPELGSPIAGATPVAINALPTYGCQDAKTMSRQFHIAPIGQPRNGRRSSTTAGTIGSPIGSRTNKPSTEKSGSNASEIAASSRSSTSLASDSTNSFFSNFLFGEPSAAISIQQNMRSKGKFDRRFSTDGAEIGWTNGWTASSVLSENVHGRLFGDALIDRDKITLERAKTAYMKLNELTQTKYFMERSQFHTLVQLHRMMNDLFVDYQIDIRELYIVVSSPSSGFQCTDHAHHGLLVRYEPTALNMADSRRPSIGYSISPPIGPRSLPNAPTLPLSSPFPLAHPLPSLATTTQQFKGHTTLFSDMS</sequence>
<evidence type="ECO:0000256" key="4">
    <source>
        <dbReference type="ARBA" id="ARBA00020733"/>
    </source>
</evidence>
<evidence type="ECO:0000256" key="2">
    <source>
        <dbReference type="ARBA" id="ARBA00007112"/>
    </source>
</evidence>
<feature type="region of interest" description="Disordered" evidence="7">
    <location>
        <begin position="572"/>
        <end position="622"/>
    </location>
</feature>
<keyword evidence="5" id="KW-0963">Cytoplasm</keyword>
<dbReference type="GO" id="GO:0005737">
    <property type="term" value="C:cytoplasm"/>
    <property type="evidence" value="ECO:0007669"/>
    <property type="project" value="UniProtKB-SubCell"/>
</dbReference>
<evidence type="ECO:0000313" key="8">
    <source>
        <dbReference type="EMBL" id="KAF7729430.1"/>
    </source>
</evidence>
<feature type="compositionally biased region" description="Basic and acidic residues" evidence="7">
    <location>
        <begin position="136"/>
        <end position="148"/>
    </location>
</feature>
<dbReference type="EMBL" id="JABAYA010000025">
    <property type="protein sequence ID" value="KAF7729430.1"/>
    <property type="molecule type" value="Genomic_DNA"/>
</dbReference>
<dbReference type="PANTHER" id="PTHR31780">
    <property type="entry name" value="STRESS RESPONSE PROTEIN NST1-RELATED"/>
    <property type="match status" value="1"/>
</dbReference>
<dbReference type="AlphaFoldDB" id="A0A8H7ET85"/>
<dbReference type="Proteomes" id="UP000605846">
    <property type="component" value="Unassembled WGS sequence"/>
</dbReference>
<evidence type="ECO:0000256" key="1">
    <source>
        <dbReference type="ARBA" id="ARBA00004496"/>
    </source>
</evidence>
<evidence type="ECO:0000256" key="3">
    <source>
        <dbReference type="ARBA" id="ARBA00015112"/>
    </source>
</evidence>
<feature type="compositionally biased region" description="Polar residues" evidence="7">
    <location>
        <begin position="581"/>
        <end position="606"/>
    </location>
</feature>
<evidence type="ECO:0000256" key="6">
    <source>
        <dbReference type="ARBA" id="ARBA00023054"/>
    </source>
</evidence>
<evidence type="ECO:0000313" key="9">
    <source>
        <dbReference type="Proteomes" id="UP000605846"/>
    </source>
</evidence>
<comment type="caution">
    <text evidence="8">The sequence shown here is derived from an EMBL/GenBank/DDBJ whole genome shotgun (WGS) entry which is preliminary data.</text>
</comment>
<dbReference type="Pfam" id="PF13945">
    <property type="entry name" value="NST1"/>
    <property type="match status" value="1"/>
</dbReference>
<gene>
    <name evidence="8" type="primary">NST1_1</name>
    <name evidence="8" type="ORF">EC973_004409</name>
</gene>
<feature type="compositionally biased region" description="Low complexity" evidence="7">
    <location>
        <begin position="607"/>
        <end position="622"/>
    </location>
</feature>
<feature type="region of interest" description="Disordered" evidence="7">
    <location>
        <begin position="207"/>
        <end position="249"/>
    </location>
</feature>
<organism evidence="8 9">
    <name type="scientific">Apophysomyces ossiformis</name>
    <dbReference type="NCBI Taxonomy" id="679940"/>
    <lineage>
        <taxon>Eukaryota</taxon>
        <taxon>Fungi</taxon>
        <taxon>Fungi incertae sedis</taxon>
        <taxon>Mucoromycota</taxon>
        <taxon>Mucoromycotina</taxon>
        <taxon>Mucoromycetes</taxon>
        <taxon>Mucorales</taxon>
        <taxon>Mucorineae</taxon>
        <taxon>Mucoraceae</taxon>
        <taxon>Apophysomyces</taxon>
    </lineage>
</organism>
<feature type="region of interest" description="Disordered" evidence="7">
    <location>
        <begin position="290"/>
        <end position="438"/>
    </location>
</feature>
<feature type="compositionally biased region" description="Polar residues" evidence="7">
    <location>
        <begin position="78"/>
        <end position="89"/>
    </location>
</feature>
<protein>
    <recommendedName>
        <fullName evidence="4">Stress response protein NST1</fullName>
    </recommendedName>
    <alternativeName>
        <fullName evidence="3">Stress response protein nst1</fullName>
    </alternativeName>
</protein>
<comment type="subcellular location">
    <subcellularLocation>
        <location evidence="1">Cytoplasm</location>
    </subcellularLocation>
</comment>
<dbReference type="InterPro" id="IPR051195">
    <property type="entry name" value="Fungal_stress_NST1"/>
</dbReference>
<comment type="similarity">
    <text evidence="2">Belongs to the NST1 family.</text>
</comment>
<feature type="compositionally biased region" description="Basic and acidic residues" evidence="7">
    <location>
        <begin position="290"/>
        <end position="305"/>
    </location>
</feature>
<feature type="region of interest" description="Disordered" evidence="7">
    <location>
        <begin position="78"/>
        <end position="148"/>
    </location>
</feature>
<keyword evidence="6" id="KW-0175">Coiled coil</keyword>
<proteinExistence type="inferred from homology"/>
<accession>A0A8H7ET85</accession>
<reference evidence="8" key="1">
    <citation type="submission" date="2020-01" db="EMBL/GenBank/DDBJ databases">
        <title>Genome Sequencing of Three Apophysomyces-Like Fungal Strains Confirms a Novel Fungal Genus in the Mucoromycota with divergent Burkholderia-like Endosymbiotic Bacteria.</title>
        <authorList>
            <person name="Stajich J.E."/>
            <person name="Macias A.M."/>
            <person name="Carter-House D."/>
            <person name="Lovett B."/>
            <person name="Kasson L.R."/>
            <person name="Berry K."/>
            <person name="Grigoriev I."/>
            <person name="Chang Y."/>
            <person name="Spatafora J."/>
            <person name="Kasson M.T."/>
        </authorList>
    </citation>
    <scope>NUCLEOTIDE SEQUENCE</scope>
    <source>
        <strain evidence="8">NRRL A-21654</strain>
    </source>
</reference>
<feature type="compositionally biased region" description="Acidic residues" evidence="7">
    <location>
        <begin position="212"/>
        <end position="240"/>
    </location>
</feature>
<dbReference type="InterPro" id="IPR025279">
    <property type="entry name" value="NST1"/>
</dbReference>
<evidence type="ECO:0000256" key="7">
    <source>
        <dbReference type="SAM" id="MobiDB-lite"/>
    </source>
</evidence>
<name>A0A8H7ET85_9FUNG</name>
<keyword evidence="9" id="KW-1185">Reference proteome</keyword>
<dbReference type="PANTHER" id="PTHR31780:SF10">
    <property type="entry name" value="LD36051P"/>
    <property type="match status" value="1"/>
</dbReference>
<dbReference type="OrthoDB" id="21629at2759"/>